<proteinExistence type="inferred from homology"/>
<feature type="binding site" evidence="17">
    <location>
        <position position="70"/>
    </location>
    <ligand>
        <name>ATP</name>
        <dbReference type="ChEBI" id="CHEBI:30616"/>
    </ligand>
</feature>
<evidence type="ECO:0000256" key="11">
    <source>
        <dbReference type="ARBA" id="ARBA00023098"/>
    </source>
</evidence>
<keyword evidence="9 17" id="KW-0067">ATP-binding</keyword>
<sequence>MEHWIAKFRNAAKGLPAGMLGQSSFAVHLAVSLAVVALAILLECQIWQWCVLLLCMALVLSLELMNSAVESLAKGLCKEHNEHVGRSLDIASGAVLIASIFAAIVGLLVFAQQYSVRFW</sequence>
<evidence type="ECO:0000256" key="19">
    <source>
        <dbReference type="SAM" id="Phobius"/>
    </source>
</evidence>
<name>A0A518G5P1_9BACT</name>
<evidence type="ECO:0000256" key="4">
    <source>
        <dbReference type="ARBA" id="ARBA00022516"/>
    </source>
</evidence>
<dbReference type="CDD" id="cd14263">
    <property type="entry name" value="DAGK_IM_like"/>
    <property type="match status" value="1"/>
</dbReference>
<evidence type="ECO:0000256" key="10">
    <source>
        <dbReference type="ARBA" id="ARBA00022989"/>
    </source>
</evidence>
<feature type="transmembrane region" description="Helical" evidence="19">
    <location>
        <begin position="46"/>
        <end position="69"/>
    </location>
</feature>
<feature type="binding site" evidence="16">
    <location>
        <position position="92"/>
    </location>
    <ligand>
        <name>substrate</name>
    </ligand>
</feature>
<keyword evidence="6 19" id="KW-0812">Transmembrane</keyword>
<keyword evidence="12 19" id="KW-0472">Membrane</keyword>
<keyword evidence="4" id="KW-0444">Lipid biosynthesis</keyword>
<dbReference type="RefSeq" id="WP_145077175.1">
    <property type="nucleotide sequence ID" value="NZ_CP036298.1"/>
</dbReference>
<gene>
    <name evidence="20" type="primary">dgkA</name>
    <name evidence="20" type="ORF">Q31a_22210</name>
</gene>
<keyword evidence="14" id="KW-1208">Phospholipid metabolism</keyword>
<reference evidence="20 21" key="1">
    <citation type="submission" date="2019-02" db="EMBL/GenBank/DDBJ databases">
        <title>Deep-cultivation of Planctomycetes and their phenomic and genomic characterization uncovers novel biology.</title>
        <authorList>
            <person name="Wiegand S."/>
            <person name="Jogler M."/>
            <person name="Boedeker C."/>
            <person name="Pinto D."/>
            <person name="Vollmers J."/>
            <person name="Rivas-Marin E."/>
            <person name="Kohn T."/>
            <person name="Peeters S.H."/>
            <person name="Heuer A."/>
            <person name="Rast P."/>
            <person name="Oberbeckmann S."/>
            <person name="Bunk B."/>
            <person name="Jeske O."/>
            <person name="Meyerdierks A."/>
            <person name="Storesund J.E."/>
            <person name="Kallscheuer N."/>
            <person name="Luecker S."/>
            <person name="Lage O.M."/>
            <person name="Pohl T."/>
            <person name="Merkel B.J."/>
            <person name="Hornburger P."/>
            <person name="Mueller R.-W."/>
            <person name="Bruemmer F."/>
            <person name="Labrenz M."/>
            <person name="Spormann A.M."/>
            <person name="Op den Camp H."/>
            <person name="Overmann J."/>
            <person name="Amann R."/>
            <person name="Jetten M.S.M."/>
            <person name="Mascher T."/>
            <person name="Medema M.H."/>
            <person name="Devos D.P."/>
            <person name="Kaster A.-K."/>
            <person name="Ovreas L."/>
            <person name="Rohde M."/>
            <person name="Galperin M.Y."/>
            <person name="Jogler C."/>
        </authorList>
    </citation>
    <scope>NUCLEOTIDE SEQUENCE [LARGE SCALE GENOMIC DNA]</scope>
    <source>
        <strain evidence="20 21">Q31a</strain>
    </source>
</reference>
<evidence type="ECO:0000256" key="5">
    <source>
        <dbReference type="ARBA" id="ARBA00022679"/>
    </source>
</evidence>
<dbReference type="EC" id="2.7.1.66" evidence="20"/>
<dbReference type="GO" id="GO:0005524">
    <property type="term" value="F:ATP binding"/>
    <property type="evidence" value="ECO:0007669"/>
    <property type="project" value="UniProtKB-KW"/>
</dbReference>
<dbReference type="PANTHER" id="PTHR34299">
    <property type="entry name" value="DIACYLGLYCEROL KINASE"/>
    <property type="match status" value="1"/>
</dbReference>
<evidence type="ECO:0000256" key="6">
    <source>
        <dbReference type="ARBA" id="ARBA00022692"/>
    </source>
</evidence>
<evidence type="ECO:0000256" key="2">
    <source>
        <dbReference type="ARBA" id="ARBA00005967"/>
    </source>
</evidence>
<evidence type="ECO:0000256" key="14">
    <source>
        <dbReference type="ARBA" id="ARBA00023264"/>
    </source>
</evidence>
<comment type="cofactor">
    <cofactor evidence="18">
        <name>Mg(2+)</name>
        <dbReference type="ChEBI" id="CHEBI:18420"/>
    </cofactor>
    <text evidence="18">Mn(2+), Zn(2+), Cd(2+) and Co(2+) support activity to lesser extents.</text>
</comment>
<accession>A0A518G5P1</accession>
<feature type="binding site" evidence="18">
    <location>
        <position position="70"/>
    </location>
    <ligand>
        <name>a divalent metal cation</name>
        <dbReference type="ChEBI" id="CHEBI:60240"/>
    </ligand>
</feature>
<dbReference type="GO" id="GO:0036433">
    <property type="term" value="F:di-trans, poly-cis-undecaprenol kinase activity"/>
    <property type="evidence" value="ECO:0007669"/>
    <property type="project" value="UniProtKB-EC"/>
</dbReference>
<evidence type="ECO:0000256" key="7">
    <source>
        <dbReference type="ARBA" id="ARBA00022741"/>
    </source>
</evidence>
<evidence type="ECO:0000313" key="21">
    <source>
        <dbReference type="Proteomes" id="UP000318017"/>
    </source>
</evidence>
<protein>
    <submittedName>
        <fullName evidence="20">Undecaprenol kinase</fullName>
        <ecNumber evidence="20">2.7.1.66</ecNumber>
    </submittedName>
</protein>
<evidence type="ECO:0000256" key="1">
    <source>
        <dbReference type="ARBA" id="ARBA00004651"/>
    </source>
</evidence>
<evidence type="ECO:0000256" key="16">
    <source>
        <dbReference type="PIRSR" id="PIRSR600829-2"/>
    </source>
</evidence>
<dbReference type="KEGG" id="ahel:Q31a_22210"/>
<dbReference type="Proteomes" id="UP000318017">
    <property type="component" value="Chromosome"/>
</dbReference>
<evidence type="ECO:0000256" key="12">
    <source>
        <dbReference type="ARBA" id="ARBA00023136"/>
    </source>
</evidence>
<evidence type="ECO:0000256" key="3">
    <source>
        <dbReference type="ARBA" id="ARBA00022475"/>
    </source>
</evidence>
<dbReference type="EMBL" id="CP036298">
    <property type="protein sequence ID" value="QDV23911.1"/>
    <property type="molecule type" value="Genomic_DNA"/>
</dbReference>
<keyword evidence="13" id="KW-0594">Phospholipid biosynthesis</keyword>
<dbReference type="GO" id="GO:0046872">
    <property type="term" value="F:metal ion binding"/>
    <property type="evidence" value="ECO:0007669"/>
    <property type="project" value="UniProtKB-KW"/>
</dbReference>
<evidence type="ECO:0000256" key="18">
    <source>
        <dbReference type="PIRSR" id="PIRSR600829-4"/>
    </source>
</evidence>
<dbReference type="Gene3D" id="1.10.287.3610">
    <property type="match status" value="1"/>
</dbReference>
<keyword evidence="8 20" id="KW-0418">Kinase</keyword>
<dbReference type="InterPro" id="IPR036945">
    <property type="entry name" value="DAGK_sf"/>
</dbReference>
<evidence type="ECO:0000256" key="9">
    <source>
        <dbReference type="ARBA" id="ARBA00022840"/>
    </source>
</evidence>
<comment type="subcellular location">
    <subcellularLocation>
        <location evidence="1">Cell membrane</location>
        <topology evidence="1">Multi-pass membrane protein</topology>
    </subcellularLocation>
</comment>
<dbReference type="GO" id="GO:0008654">
    <property type="term" value="P:phospholipid biosynthetic process"/>
    <property type="evidence" value="ECO:0007669"/>
    <property type="project" value="UniProtKB-KW"/>
</dbReference>
<keyword evidence="21" id="KW-1185">Reference proteome</keyword>
<evidence type="ECO:0000256" key="15">
    <source>
        <dbReference type="PIRSR" id="PIRSR600829-1"/>
    </source>
</evidence>
<evidence type="ECO:0000256" key="8">
    <source>
        <dbReference type="ARBA" id="ARBA00022777"/>
    </source>
</evidence>
<dbReference type="AlphaFoldDB" id="A0A518G5P1"/>
<evidence type="ECO:0000256" key="17">
    <source>
        <dbReference type="PIRSR" id="PIRSR600829-3"/>
    </source>
</evidence>
<feature type="binding site" evidence="16">
    <location>
        <position position="63"/>
    </location>
    <ligand>
        <name>substrate</name>
    </ligand>
</feature>
<evidence type="ECO:0000313" key="20">
    <source>
        <dbReference type="EMBL" id="QDV23911.1"/>
    </source>
</evidence>
<dbReference type="InterPro" id="IPR000829">
    <property type="entry name" value="DAGK"/>
</dbReference>
<keyword evidence="11" id="KW-0443">Lipid metabolism</keyword>
<dbReference type="PANTHER" id="PTHR34299:SF1">
    <property type="entry name" value="DIACYLGLYCEROL KINASE"/>
    <property type="match status" value="1"/>
</dbReference>
<dbReference type="GO" id="GO:0005886">
    <property type="term" value="C:plasma membrane"/>
    <property type="evidence" value="ECO:0007669"/>
    <property type="project" value="UniProtKB-SubCell"/>
</dbReference>
<keyword evidence="10 19" id="KW-1133">Transmembrane helix</keyword>
<keyword evidence="18" id="KW-0479">Metal-binding</keyword>
<keyword evidence="7 17" id="KW-0547">Nucleotide-binding</keyword>
<keyword evidence="5 20" id="KW-0808">Transferase</keyword>
<organism evidence="20 21">
    <name type="scientific">Aureliella helgolandensis</name>
    <dbReference type="NCBI Taxonomy" id="2527968"/>
    <lineage>
        <taxon>Bacteria</taxon>
        <taxon>Pseudomonadati</taxon>
        <taxon>Planctomycetota</taxon>
        <taxon>Planctomycetia</taxon>
        <taxon>Pirellulales</taxon>
        <taxon>Pirellulaceae</taxon>
        <taxon>Aureliella</taxon>
    </lineage>
</organism>
<keyword evidence="18" id="KW-0460">Magnesium</keyword>
<dbReference type="Pfam" id="PF01219">
    <property type="entry name" value="DAGK_prokar"/>
    <property type="match status" value="1"/>
</dbReference>
<evidence type="ECO:0000256" key="13">
    <source>
        <dbReference type="ARBA" id="ARBA00023209"/>
    </source>
</evidence>
<comment type="similarity">
    <text evidence="2">Belongs to the bacterial diacylglycerol kinase family.</text>
</comment>
<feature type="active site" description="Proton acceptor" evidence="15">
    <location>
        <position position="63"/>
    </location>
</feature>
<feature type="transmembrane region" description="Helical" evidence="19">
    <location>
        <begin position="20"/>
        <end position="40"/>
    </location>
</feature>
<keyword evidence="3" id="KW-1003">Cell membrane</keyword>
<feature type="transmembrane region" description="Helical" evidence="19">
    <location>
        <begin position="90"/>
        <end position="111"/>
    </location>
</feature>